<name>A0A9X2JKK3_9LACO</name>
<dbReference type="RefSeq" id="WP_253358560.1">
    <property type="nucleotide sequence ID" value="NZ_JAIULA010000001.1"/>
</dbReference>
<dbReference type="AlphaFoldDB" id="A0A9X2JKK3"/>
<dbReference type="EMBL" id="JAIULA010000001">
    <property type="protein sequence ID" value="MCP0885840.1"/>
    <property type="molecule type" value="Genomic_DNA"/>
</dbReference>
<organism evidence="1 2">
    <name type="scientific">Ligilactobacillus ubinensis</name>
    <dbReference type="NCBI Taxonomy" id="2876789"/>
    <lineage>
        <taxon>Bacteria</taxon>
        <taxon>Bacillati</taxon>
        <taxon>Bacillota</taxon>
        <taxon>Bacilli</taxon>
        <taxon>Lactobacillales</taxon>
        <taxon>Lactobacillaceae</taxon>
        <taxon>Ligilactobacillus</taxon>
    </lineage>
</organism>
<gene>
    <name evidence="1" type="ORF">LB941_00645</name>
</gene>
<proteinExistence type="predicted"/>
<dbReference type="Proteomes" id="UP001139006">
    <property type="component" value="Unassembled WGS sequence"/>
</dbReference>
<accession>A0A9X2JKK3</accession>
<keyword evidence="2" id="KW-1185">Reference proteome</keyword>
<sequence>MTTKEDKERQAKINALIHRLDNMDEDGWEKEHKKNVQTWVEHSLTKTVPMENDKQDK</sequence>
<reference evidence="1 2" key="1">
    <citation type="journal article" date="2023" name="Int. J. Syst. Evol. Microbiol.">
        <title>Ligilactobacillus ubinensis sp. nov., a novel species isolated from the wild ferment of a durian fruit (Durio zibethinus).</title>
        <authorList>
            <person name="Heng Y.C."/>
            <person name="Menon N."/>
            <person name="Chen B."/>
            <person name="Loo B.Z.L."/>
            <person name="Wong G.W.J."/>
            <person name="Lim A.C.H."/>
            <person name="Silvaraju S."/>
            <person name="Kittelmann S."/>
        </authorList>
    </citation>
    <scope>NUCLEOTIDE SEQUENCE [LARGE SCALE GENOMIC DNA]</scope>
    <source>
        <strain evidence="1 2">WILCCON 0076</strain>
    </source>
</reference>
<comment type="caution">
    <text evidence="1">The sequence shown here is derived from an EMBL/GenBank/DDBJ whole genome shotgun (WGS) entry which is preliminary data.</text>
</comment>
<evidence type="ECO:0000313" key="2">
    <source>
        <dbReference type="Proteomes" id="UP001139006"/>
    </source>
</evidence>
<protein>
    <submittedName>
        <fullName evidence="1">Uncharacterized protein</fullName>
    </submittedName>
</protein>
<evidence type="ECO:0000313" key="1">
    <source>
        <dbReference type="EMBL" id="MCP0885840.1"/>
    </source>
</evidence>